<dbReference type="Gene3D" id="1.10.10.60">
    <property type="entry name" value="Homeodomain-like"/>
    <property type="match status" value="1"/>
</dbReference>
<name>A0A2G6KJX7_9BACT</name>
<feature type="domain" description="DNA binding HTH" evidence="1">
    <location>
        <begin position="42"/>
        <end position="82"/>
    </location>
</feature>
<dbReference type="GO" id="GO:0043565">
    <property type="term" value="F:sequence-specific DNA binding"/>
    <property type="evidence" value="ECO:0007669"/>
    <property type="project" value="InterPro"/>
</dbReference>
<comment type="caution">
    <text evidence="2">The sequence shown here is derived from an EMBL/GenBank/DDBJ whole genome shotgun (WGS) entry which is preliminary data.</text>
</comment>
<dbReference type="AlphaFoldDB" id="A0A2G6KJX7"/>
<protein>
    <recommendedName>
        <fullName evidence="1">DNA binding HTH domain-containing protein</fullName>
    </recommendedName>
</protein>
<dbReference type="EMBL" id="PDSK01000028">
    <property type="protein sequence ID" value="PIE35966.1"/>
    <property type="molecule type" value="Genomic_DNA"/>
</dbReference>
<reference evidence="2 3" key="1">
    <citation type="submission" date="2017-10" db="EMBL/GenBank/DDBJ databases">
        <title>Novel microbial diversity and functional potential in the marine mammal oral microbiome.</title>
        <authorList>
            <person name="Dudek N.K."/>
            <person name="Sun C.L."/>
            <person name="Burstein D."/>
            <person name="Kantor R.S."/>
            <person name="Aliaga Goltsman D.S."/>
            <person name="Bik E.M."/>
            <person name="Thomas B.C."/>
            <person name="Banfield J.F."/>
            <person name="Relman D.A."/>
        </authorList>
    </citation>
    <scope>NUCLEOTIDE SEQUENCE [LARGE SCALE GENOMIC DNA]</scope>
    <source>
        <strain evidence="2">DOLJORAL78_47_16</strain>
    </source>
</reference>
<sequence length="90" mass="10298">MNVYGFLAERRQMMPTNNGFFESPIHNTKHATDHPYNLQQALKRFECSYLQNILVLADGDVAHAAEMLGISPKTLSKKIKRYELVSKCRA</sequence>
<proteinExistence type="predicted"/>
<accession>A0A2G6KJX7</accession>
<gene>
    <name evidence="2" type="ORF">CSA56_01910</name>
</gene>
<evidence type="ECO:0000313" key="3">
    <source>
        <dbReference type="Proteomes" id="UP000230821"/>
    </source>
</evidence>
<dbReference type="PRINTS" id="PR01590">
    <property type="entry name" value="HTHFIS"/>
</dbReference>
<evidence type="ECO:0000313" key="2">
    <source>
        <dbReference type="EMBL" id="PIE35966.1"/>
    </source>
</evidence>
<dbReference type="SUPFAM" id="SSF46689">
    <property type="entry name" value="Homeodomain-like"/>
    <property type="match status" value="1"/>
</dbReference>
<evidence type="ECO:0000259" key="1">
    <source>
        <dbReference type="Pfam" id="PF02954"/>
    </source>
</evidence>
<organism evidence="2 3">
    <name type="scientific">candidate division KSB3 bacterium</name>
    <dbReference type="NCBI Taxonomy" id="2044937"/>
    <lineage>
        <taxon>Bacteria</taxon>
        <taxon>candidate division KSB3</taxon>
    </lineage>
</organism>
<dbReference type="InterPro" id="IPR002197">
    <property type="entry name" value="HTH_Fis"/>
</dbReference>
<dbReference type="Pfam" id="PF02954">
    <property type="entry name" value="HTH_8"/>
    <property type="match status" value="1"/>
</dbReference>
<dbReference type="Proteomes" id="UP000230821">
    <property type="component" value="Unassembled WGS sequence"/>
</dbReference>
<dbReference type="InterPro" id="IPR009057">
    <property type="entry name" value="Homeodomain-like_sf"/>
</dbReference>